<sequence length="124" mass="13118">MSLREFVCVVCPNGCLLSLEISAEKPAKLLSLSGQGCPRGEIWARQEIENPLRTIASSVLVADGDFPLVSVRTDAPIPLASVPAVMAEIRRLSVEAPVRIGDVLLAGPAGTACNVIATRSVRRI</sequence>
<gene>
    <name evidence="1" type="ORF">KAR29_12260</name>
</gene>
<evidence type="ECO:0000313" key="2">
    <source>
        <dbReference type="Proteomes" id="UP000671879"/>
    </source>
</evidence>
<reference evidence="2" key="1">
    <citation type="submission" date="2021-04" db="EMBL/GenBank/DDBJ databases">
        <title>A novel Synergistetes isolate from a pyrite-forming mixed culture.</title>
        <authorList>
            <person name="Bunk B."/>
            <person name="Sproer C."/>
            <person name="Spring S."/>
            <person name="Pester M."/>
        </authorList>
    </citation>
    <scope>NUCLEOTIDE SEQUENCE [LARGE SCALE GENOMIC DNA]</scope>
    <source>
        <strain evidence="2">J.5.4.2-T.3.5.2</strain>
    </source>
</reference>
<protein>
    <submittedName>
        <fullName evidence="1">DUF1667 domain-containing protein</fullName>
    </submittedName>
</protein>
<dbReference type="InterPro" id="IPR036593">
    <property type="entry name" value="CPE0013-like_sf"/>
</dbReference>
<proteinExistence type="predicted"/>
<name>A0A9Q7ACV0_9BACT</name>
<dbReference type="Proteomes" id="UP000671879">
    <property type="component" value="Chromosome"/>
</dbReference>
<dbReference type="RefSeq" id="WP_274373277.1">
    <property type="nucleotide sequence ID" value="NZ_CP072943.1"/>
</dbReference>
<evidence type="ECO:0000313" key="1">
    <source>
        <dbReference type="EMBL" id="QTX32069.1"/>
    </source>
</evidence>
<accession>A0A9Q7ACV0</accession>
<dbReference type="PANTHER" id="PTHR39450">
    <property type="entry name" value="MOLYBDOPTERIN OXIDOREDUCTASE, 4FE-4S CLUSTER-BINDING SUBUNIT"/>
    <property type="match status" value="1"/>
</dbReference>
<dbReference type="EMBL" id="CP072943">
    <property type="protein sequence ID" value="QTX32069.1"/>
    <property type="molecule type" value="Genomic_DNA"/>
</dbReference>
<dbReference type="InterPro" id="IPR012460">
    <property type="entry name" value="DUF1667"/>
</dbReference>
<keyword evidence="2" id="KW-1185">Reference proteome</keyword>
<dbReference type="Pfam" id="PF07892">
    <property type="entry name" value="DUF1667"/>
    <property type="match status" value="1"/>
</dbReference>
<organism evidence="1 2">
    <name type="scientific">Aminithiophilus ramosus</name>
    <dbReference type="NCBI Taxonomy" id="3029084"/>
    <lineage>
        <taxon>Bacteria</taxon>
        <taxon>Thermotogati</taxon>
        <taxon>Synergistota</taxon>
        <taxon>Synergistia</taxon>
        <taxon>Synergistales</taxon>
        <taxon>Aminithiophilaceae</taxon>
        <taxon>Aminithiophilus</taxon>
    </lineage>
</organism>
<dbReference type="PANTHER" id="PTHR39450:SF1">
    <property type="entry name" value="DUF1667 DOMAIN-CONTAINING PROTEIN"/>
    <property type="match status" value="1"/>
</dbReference>
<dbReference type="Gene3D" id="3.10.530.10">
    <property type="entry name" value="CPE0013-like"/>
    <property type="match status" value="1"/>
</dbReference>
<dbReference type="AlphaFoldDB" id="A0A9Q7ACV0"/>
<dbReference type="KEGG" id="aram:KAR29_12260"/>
<dbReference type="SUPFAM" id="SSF160148">
    <property type="entry name" value="CPE0013-like"/>
    <property type="match status" value="1"/>
</dbReference>